<dbReference type="RefSeq" id="WP_341563311.1">
    <property type="nucleotide sequence ID" value="NZ_JBAKAQ010000002.1"/>
</dbReference>
<protein>
    <submittedName>
        <fullName evidence="1">Uncharacterized protein</fullName>
    </submittedName>
</protein>
<gene>
    <name evidence="1" type="ORF">V6242_04890</name>
</gene>
<name>A0ABU9G1W5_9GAMM</name>
<evidence type="ECO:0000313" key="1">
    <source>
        <dbReference type="EMBL" id="MEL0612472.1"/>
    </source>
</evidence>
<keyword evidence="2" id="KW-1185">Reference proteome</keyword>
<comment type="caution">
    <text evidence="1">The sequence shown here is derived from an EMBL/GenBank/DDBJ whole genome shotgun (WGS) entry which is preliminary data.</text>
</comment>
<evidence type="ECO:0000313" key="2">
    <source>
        <dbReference type="Proteomes" id="UP001379949"/>
    </source>
</evidence>
<sequence>MKRKNNSTAAWIFTLIAVAGILCGLSESFRNYFEEPHLSEAKQAELNISLLPEARDLPDWSTVASNKKGQWYGLLVQPALCDAICQGEVSTFEASGQVVLRPADSAYQKTTALLSKVGYSDTQGLLLLVNKHNQLAGNIAPPYTVESIHKAFTALNR</sequence>
<dbReference type="Proteomes" id="UP001379949">
    <property type="component" value="Unassembled WGS sequence"/>
</dbReference>
<accession>A0ABU9G1W5</accession>
<reference evidence="1 2" key="1">
    <citation type="submission" date="2024-02" db="EMBL/GenBank/DDBJ databases">
        <title>Bacteria isolated from the canopy kelp, Nereocystis luetkeana.</title>
        <authorList>
            <person name="Pfister C.A."/>
            <person name="Younker I.T."/>
            <person name="Light S.H."/>
        </authorList>
    </citation>
    <scope>NUCLEOTIDE SEQUENCE [LARGE SCALE GENOMIC DNA]</scope>
    <source>
        <strain evidence="1 2">TI.4.07</strain>
    </source>
</reference>
<organism evidence="1 2">
    <name type="scientific">Marinomonas arenicola</name>
    <dbReference type="NCBI Taxonomy" id="569601"/>
    <lineage>
        <taxon>Bacteria</taxon>
        <taxon>Pseudomonadati</taxon>
        <taxon>Pseudomonadota</taxon>
        <taxon>Gammaproteobacteria</taxon>
        <taxon>Oceanospirillales</taxon>
        <taxon>Oceanospirillaceae</taxon>
        <taxon>Marinomonas</taxon>
    </lineage>
</organism>
<dbReference type="EMBL" id="JBAKAR010000002">
    <property type="protein sequence ID" value="MEL0612472.1"/>
    <property type="molecule type" value="Genomic_DNA"/>
</dbReference>
<proteinExistence type="predicted"/>